<dbReference type="Proteomes" id="UP000272888">
    <property type="component" value="Unassembled WGS sequence"/>
</dbReference>
<evidence type="ECO:0000313" key="2">
    <source>
        <dbReference type="Proteomes" id="UP000272888"/>
    </source>
</evidence>
<dbReference type="AlphaFoldDB" id="A0A3A8P518"/>
<protein>
    <submittedName>
        <fullName evidence="1">Uncharacterized protein</fullName>
    </submittedName>
</protein>
<proteinExistence type="predicted"/>
<accession>A0A3A8P518</accession>
<organism evidence="1 2">
    <name type="scientific">Corallococcus llansteffanensis</name>
    <dbReference type="NCBI Taxonomy" id="2316731"/>
    <lineage>
        <taxon>Bacteria</taxon>
        <taxon>Pseudomonadati</taxon>
        <taxon>Myxococcota</taxon>
        <taxon>Myxococcia</taxon>
        <taxon>Myxococcales</taxon>
        <taxon>Cystobacterineae</taxon>
        <taxon>Myxococcaceae</taxon>
        <taxon>Corallococcus</taxon>
    </lineage>
</organism>
<evidence type="ECO:0000313" key="1">
    <source>
        <dbReference type="EMBL" id="RKH51413.1"/>
    </source>
</evidence>
<reference evidence="2" key="1">
    <citation type="submission" date="2018-09" db="EMBL/GenBank/DDBJ databases">
        <authorList>
            <person name="Livingstone P.G."/>
            <person name="Whitworth D.E."/>
        </authorList>
    </citation>
    <scope>NUCLEOTIDE SEQUENCE [LARGE SCALE GENOMIC DNA]</scope>
    <source>
        <strain evidence="2">CA051B</strain>
    </source>
</reference>
<comment type="caution">
    <text evidence="1">The sequence shown here is derived from an EMBL/GenBank/DDBJ whole genome shotgun (WGS) entry which is preliminary data.</text>
</comment>
<sequence>MPYTSAQCIGYQVNTFPALAMGTTYGKKYLGGTKAQPDIRGRCHIMREAIKTAAADPAVRKSSSILKIFMAPEFYFHDINGAYPIEDVSLIMETLRVFTRQAQFKDWLFVFGTAIAYLDTGSDKEVFNIAMVQRGGTDELGPEASLIVYKEFISHVDFIRLPTYETTKNCFNCGAPNHVFTEGFEGWKRTTFRSALVGKPTDTMSVLRPTEGSRDTLTRREEAVGPGREQTKTGLGGQGAFTMAGIHFGLEVCLDHARSRLRSSPPKGGEFYPQIHLIPSGGMSIMEPSIACQQWGLVFNVDATHTALTRNTSFYRTPVAEHHVGVLPGPVTVGSYPPAKAIALNLAGTAPKWNSYFNDQGIINIFQALKIPKAEAHKQ</sequence>
<dbReference type="EMBL" id="RAWB01000389">
    <property type="protein sequence ID" value="RKH51413.1"/>
    <property type="molecule type" value="Genomic_DNA"/>
</dbReference>
<keyword evidence="2" id="KW-1185">Reference proteome</keyword>
<name>A0A3A8P518_9BACT</name>
<gene>
    <name evidence="1" type="ORF">D7V93_29315</name>
</gene>
<dbReference type="RefSeq" id="WP_120646526.1">
    <property type="nucleotide sequence ID" value="NZ_RAWB01000389.1"/>
</dbReference>